<dbReference type="GO" id="GO:0009697">
    <property type="term" value="P:salicylic acid biosynthetic process"/>
    <property type="evidence" value="ECO:0007669"/>
    <property type="project" value="TreeGrafter"/>
</dbReference>
<sequence length="112" mass="12361">MPHDSVPAAAAPAGDSVPEDLWRLRRSIDNIDAALVHMLAERFRVTREVGVLKAIHRLPPVDSSREEAQVAKLRGMAERAGLDADFAETFIRRVMAEVVRQHGEIAAERRGG</sequence>
<evidence type="ECO:0000313" key="5">
    <source>
        <dbReference type="Proteomes" id="UP000475385"/>
    </source>
</evidence>
<dbReference type="NCBIfam" id="NF006691">
    <property type="entry name" value="PRK09239.1"/>
    <property type="match status" value="1"/>
</dbReference>
<dbReference type="AlphaFoldDB" id="A0A6M1LMK9"/>
<dbReference type="PANTHER" id="PTHR38041">
    <property type="entry name" value="CHORISMATE MUTASE"/>
    <property type="match status" value="1"/>
</dbReference>
<dbReference type="RefSeq" id="WP_164695181.1">
    <property type="nucleotide sequence ID" value="NZ_JAAIKB010000005.1"/>
</dbReference>
<name>A0A6M1LMK9_9PROT</name>
<evidence type="ECO:0000256" key="1">
    <source>
        <dbReference type="ARBA" id="ARBA00012404"/>
    </source>
</evidence>
<reference evidence="4 5" key="2">
    <citation type="submission" date="2020-03" db="EMBL/GenBank/DDBJ databases">
        <title>Roseomonas stagni sp. nov., isolated from pond water in Japan.</title>
        <authorList>
            <person name="Furuhata K."/>
            <person name="Miyamoto H."/>
            <person name="Goto K."/>
        </authorList>
    </citation>
    <scope>NUCLEOTIDE SEQUENCE [LARGE SCALE GENOMIC DNA]</scope>
    <source>
        <strain evidence="4 5">PeD5</strain>
    </source>
</reference>
<reference evidence="4 5" key="1">
    <citation type="submission" date="2020-02" db="EMBL/GenBank/DDBJ databases">
        <authorList>
            <person name="Kim H.M."/>
            <person name="Jeon C.O."/>
        </authorList>
    </citation>
    <scope>NUCLEOTIDE SEQUENCE [LARGE SCALE GENOMIC DNA]</scope>
    <source>
        <strain evidence="4 5">PeD5</strain>
    </source>
</reference>
<evidence type="ECO:0000259" key="3">
    <source>
        <dbReference type="PROSITE" id="PS51168"/>
    </source>
</evidence>
<keyword evidence="5" id="KW-1185">Reference proteome</keyword>
<dbReference type="InterPro" id="IPR051331">
    <property type="entry name" value="Chorismate_mutase-related"/>
</dbReference>
<proteinExistence type="predicted"/>
<dbReference type="PANTHER" id="PTHR38041:SF1">
    <property type="entry name" value="CHORISMATE MUTASE"/>
    <property type="match status" value="1"/>
</dbReference>
<accession>A0A6M1LMK9</accession>
<dbReference type="InterPro" id="IPR002701">
    <property type="entry name" value="CM_II_prokaryot"/>
</dbReference>
<keyword evidence="2 4" id="KW-0413">Isomerase</keyword>
<dbReference type="InterPro" id="IPR036263">
    <property type="entry name" value="Chorismate_II_sf"/>
</dbReference>
<comment type="caution">
    <text evidence="4">The sequence shown here is derived from an EMBL/GenBank/DDBJ whole genome shotgun (WGS) entry which is preliminary data.</text>
</comment>
<dbReference type="GO" id="GO:0046417">
    <property type="term" value="P:chorismate metabolic process"/>
    <property type="evidence" value="ECO:0007669"/>
    <property type="project" value="InterPro"/>
</dbReference>
<organism evidence="4 5">
    <name type="scientific">Falsiroseomonas algicola</name>
    <dbReference type="NCBI Taxonomy" id="2716930"/>
    <lineage>
        <taxon>Bacteria</taxon>
        <taxon>Pseudomonadati</taxon>
        <taxon>Pseudomonadota</taxon>
        <taxon>Alphaproteobacteria</taxon>
        <taxon>Acetobacterales</taxon>
        <taxon>Roseomonadaceae</taxon>
        <taxon>Falsiroseomonas</taxon>
    </lineage>
</organism>
<dbReference type="InterPro" id="IPR010951">
    <property type="entry name" value="CM_bact"/>
</dbReference>
<dbReference type="SUPFAM" id="SSF48600">
    <property type="entry name" value="Chorismate mutase II"/>
    <property type="match status" value="1"/>
</dbReference>
<dbReference type="NCBIfam" id="TIGR01795">
    <property type="entry name" value="CM_mono_cladeE"/>
    <property type="match status" value="1"/>
</dbReference>
<dbReference type="InterPro" id="IPR036979">
    <property type="entry name" value="CM_dom_sf"/>
</dbReference>
<evidence type="ECO:0000313" key="4">
    <source>
        <dbReference type="EMBL" id="NGM21282.1"/>
    </source>
</evidence>
<protein>
    <recommendedName>
        <fullName evidence="1">chorismate mutase</fullName>
        <ecNumber evidence="1">5.4.99.5</ecNumber>
    </recommendedName>
</protein>
<dbReference type="PROSITE" id="PS51168">
    <property type="entry name" value="CHORISMATE_MUT_2"/>
    <property type="match status" value="1"/>
</dbReference>
<gene>
    <name evidence="4" type="ORF">G3576_14760</name>
</gene>
<dbReference type="SMART" id="SM00830">
    <property type="entry name" value="CM_2"/>
    <property type="match status" value="1"/>
</dbReference>
<dbReference type="Gene3D" id="1.20.59.10">
    <property type="entry name" value="Chorismate mutase"/>
    <property type="match status" value="1"/>
</dbReference>
<feature type="domain" description="Chorismate mutase" evidence="3">
    <location>
        <begin position="15"/>
        <end position="106"/>
    </location>
</feature>
<dbReference type="EC" id="5.4.99.5" evidence="1"/>
<dbReference type="Proteomes" id="UP000475385">
    <property type="component" value="Unassembled WGS sequence"/>
</dbReference>
<evidence type="ECO:0000256" key="2">
    <source>
        <dbReference type="ARBA" id="ARBA00023235"/>
    </source>
</evidence>
<dbReference type="Pfam" id="PF01817">
    <property type="entry name" value="CM_2"/>
    <property type="match status" value="1"/>
</dbReference>
<dbReference type="EMBL" id="JAAIKB010000005">
    <property type="protein sequence ID" value="NGM21282.1"/>
    <property type="molecule type" value="Genomic_DNA"/>
</dbReference>
<dbReference type="GO" id="GO:0004106">
    <property type="term" value="F:chorismate mutase activity"/>
    <property type="evidence" value="ECO:0007669"/>
    <property type="project" value="UniProtKB-EC"/>
</dbReference>